<dbReference type="EMBL" id="MU839827">
    <property type="protein sequence ID" value="KAK1761010.1"/>
    <property type="molecule type" value="Genomic_DNA"/>
</dbReference>
<evidence type="ECO:0000256" key="1">
    <source>
        <dbReference type="ARBA" id="ARBA00004123"/>
    </source>
</evidence>
<keyword evidence="2" id="KW-0227">DNA damage</keyword>
<gene>
    <name evidence="7" type="ORF">QBC47DRAFT_396985</name>
</gene>
<organism evidence="7 8">
    <name type="scientific">Echria macrotheca</name>
    <dbReference type="NCBI Taxonomy" id="438768"/>
    <lineage>
        <taxon>Eukaryota</taxon>
        <taxon>Fungi</taxon>
        <taxon>Dikarya</taxon>
        <taxon>Ascomycota</taxon>
        <taxon>Pezizomycotina</taxon>
        <taxon>Sordariomycetes</taxon>
        <taxon>Sordariomycetidae</taxon>
        <taxon>Sordariales</taxon>
        <taxon>Schizotheciaceae</taxon>
        <taxon>Echria</taxon>
    </lineage>
</organism>
<feature type="domain" description="Chromatin assembly factor 1 subunit A dimerization" evidence="6">
    <location>
        <begin position="380"/>
        <end position="454"/>
    </location>
</feature>
<dbReference type="AlphaFoldDB" id="A0AAJ0FHE3"/>
<protein>
    <submittedName>
        <fullName evidence="7">Chromatin assembly factor 1 subunit rlf2</fullName>
    </submittedName>
</protein>
<dbReference type="Pfam" id="PF12253">
    <property type="entry name" value="CAF1A_dimeriz"/>
    <property type="match status" value="1"/>
</dbReference>
<reference evidence="7" key="1">
    <citation type="submission" date="2023-06" db="EMBL/GenBank/DDBJ databases">
        <title>Genome-scale phylogeny and comparative genomics of the fungal order Sordariales.</title>
        <authorList>
            <consortium name="Lawrence Berkeley National Laboratory"/>
            <person name="Hensen N."/>
            <person name="Bonometti L."/>
            <person name="Westerberg I."/>
            <person name="Brannstrom I.O."/>
            <person name="Guillou S."/>
            <person name="Cros-Aarteil S."/>
            <person name="Calhoun S."/>
            <person name="Haridas S."/>
            <person name="Kuo A."/>
            <person name="Mondo S."/>
            <person name="Pangilinan J."/>
            <person name="Riley R."/>
            <person name="Labutti K."/>
            <person name="Andreopoulos B."/>
            <person name="Lipzen A."/>
            <person name="Chen C."/>
            <person name="Yanf M."/>
            <person name="Daum C."/>
            <person name="Ng V."/>
            <person name="Clum A."/>
            <person name="Steindorff A."/>
            <person name="Ohm R."/>
            <person name="Martin F."/>
            <person name="Silar P."/>
            <person name="Natvig D."/>
            <person name="Lalanne C."/>
            <person name="Gautier V."/>
            <person name="Ament-Velasquez S.L."/>
            <person name="Kruys A."/>
            <person name="Hutchinson M.I."/>
            <person name="Powell A.J."/>
            <person name="Barry K."/>
            <person name="Miller A.N."/>
            <person name="Grigoriev I.V."/>
            <person name="Debuchy R."/>
            <person name="Gladieux P."/>
            <person name="Thoren M.H."/>
            <person name="Johannesson H."/>
        </authorList>
    </citation>
    <scope>NUCLEOTIDE SEQUENCE</scope>
    <source>
        <strain evidence="7">PSN4</strain>
    </source>
</reference>
<keyword evidence="8" id="KW-1185">Reference proteome</keyword>
<evidence type="ECO:0000259" key="6">
    <source>
        <dbReference type="Pfam" id="PF12253"/>
    </source>
</evidence>
<dbReference type="GO" id="GO:0005634">
    <property type="term" value="C:nucleus"/>
    <property type="evidence" value="ECO:0007669"/>
    <property type="project" value="UniProtKB-SubCell"/>
</dbReference>
<name>A0AAJ0FHE3_9PEZI</name>
<evidence type="ECO:0000256" key="4">
    <source>
        <dbReference type="ARBA" id="ARBA00023242"/>
    </source>
</evidence>
<dbReference type="GO" id="GO:0006281">
    <property type="term" value="P:DNA repair"/>
    <property type="evidence" value="ECO:0007669"/>
    <property type="project" value="UniProtKB-KW"/>
</dbReference>
<feature type="region of interest" description="Disordered" evidence="5">
    <location>
        <begin position="534"/>
        <end position="577"/>
    </location>
</feature>
<evidence type="ECO:0000256" key="2">
    <source>
        <dbReference type="ARBA" id="ARBA00022763"/>
    </source>
</evidence>
<evidence type="ECO:0000313" key="8">
    <source>
        <dbReference type="Proteomes" id="UP001239445"/>
    </source>
</evidence>
<dbReference type="GO" id="GO:0006334">
    <property type="term" value="P:nucleosome assembly"/>
    <property type="evidence" value="ECO:0007669"/>
    <property type="project" value="TreeGrafter"/>
</dbReference>
<evidence type="ECO:0000256" key="5">
    <source>
        <dbReference type="SAM" id="MobiDB-lite"/>
    </source>
</evidence>
<comment type="caution">
    <text evidence="7">The sequence shown here is derived from an EMBL/GenBank/DDBJ whole genome shotgun (WGS) entry which is preliminary data.</text>
</comment>
<feature type="region of interest" description="Disordered" evidence="5">
    <location>
        <begin position="425"/>
        <end position="459"/>
    </location>
</feature>
<feature type="compositionally biased region" description="Polar residues" evidence="5">
    <location>
        <begin position="99"/>
        <end position="119"/>
    </location>
</feature>
<keyword evidence="4" id="KW-0539">Nucleus</keyword>
<accession>A0AAJ0FHE3</accession>
<dbReference type="Proteomes" id="UP001239445">
    <property type="component" value="Unassembled WGS sequence"/>
</dbReference>
<dbReference type="PANTHER" id="PTHR15272:SF0">
    <property type="entry name" value="CHROMATIN ASSEMBLY FACTOR 1 SUBUNIT A"/>
    <property type="match status" value="1"/>
</dbReference>
<feature type="compositionally biased region" description="Polar residues" evidence="5">
    <location>
        <begin position="68"/>
        <end position="92"/>
    </location>
</feature>
<feature type="region of interest" description="Disordered" evidence="5">
    <location>
        <begin position="56"/>
        <end position="265"/>
    </location>
</feature>
<evidence type="ECO:0000256" key="3">
    <source>
        <dbReference type="ARBA" id="ARBA00023204"/>
    </source>
</evidence>
<dbReference type="PANTHER" id="PTHR15272">
    <property type="entry name" value="CHROMATIN ASSEMBLY FACTOR 1 SUBUNIT A CAF-1 SUBUNIT A"/>
    <property type="match status" value="1"/>
</dbReference>
<keyword evidence="3" id="KW-0234">DNA repair</keyword>
<feature type="compositionally biased region" description="Basic and acidic residues" evidence="5">
    <location>
        <begin position="134"/>
        <end position="224"/>
    </location>
</feature>
<feature type="compositionally biased region" description="Polar residues" evidence="5">
    <location>
        <begin position="226"/>
        <end position="239"/>
    </location>
</feature>
<proteinExistence type="predicted"/>
<dbReference type="InterPro" id="IPR022043">
    <property type="entry name" value="CAF1A_DD"/>
</dbReference>
<dbReference type="GO" id="GO:0033186">
    <property type="term" value="C:CAF-1 complex"/>
    <property type="evidence" value="ECO:0007669"/>
    <property type="project" value="TreeGrafter"/>
</dbReference>
<comment type="subcellular location">
    <subcellularLocation>
        <location evidence="1">Nucleus</location>
    </subcellularLocation>
</comment>
<sequence>MTLPPLHDITNSQDAEAVLRKRTLTDYLEAGDAKPGCFAAVTKAGDILGGKENNSLETILPARPGSSPVKSSPGLTASGSSPLEGNSPSPNVTPKRPLSQASDGPSENPRSLTSVTVTTGLAGGEPPAKRKKLSKEEKEAKALADEAKRKEKEAIKAEKEAAKAKKAEEQARLEEEKRQKAEAKRLEKEEAEKRKNELKAQKAQKAAEKAKKEAEKLKKEEKQKRISSFFNTGPSTPKKSQPIVKIDKAEVEGATGTPSNSGKQAGSYYERLFKPFYLKENVTLAKNSVEMDEGTKEAKAKIFDEYMQGRREVPSKPVGEYMLDLLDIPFRRRRGRVYPSVKKIMAELSDDAPTKSADTTEARNAQIVHIREALRAVPVKSLKFREDVRPPYIGTISGLPPGLKSLRPVAKRPTAKIVPTLNYDYDSEAEWQEEDGEDVEDLDDEEDEADGDEDMDDFLDDSEDVGPARLVFSGGMEPENTGLCWQNDQRHVSPAKMFHFQMEIMLESLPDHAEIDPFSNSYWKPAARETPAISISAPEASLPSVSSQQEKKMDPPPNPSDAFKALGQKPAAGPKKAMQPLSAELLAKLKGLLQARPTHSKVGLIEWFSGEHPEVTKVQIKHSFELLTEKGEKAGRGKGWKLREDV</sequence>
<evidence type="ECO:0000313" key="7">
    <source>
        <dbReference type="EMBL" id="KAK1761010.1"/>
    </source>
</evidence>